<feature type="region of interest" description="Disordered" evidence="1">
    <location>
        <begin position="484"/>
        <end position="574"/>
    </location>
</feature>
<feature type="compositionally biased region" description="Polar residues" evidence="1">
    <location>
        <begin position="1"/>
        <end position="15"/>
    </location>
</feature>
<reference evidence="2" key="1">
    <citation type="submission" date="2021-03" db="EMBL/GenBank/DDBJ databases">
        <authorList>
            <person name="Tagirdzhanova G."/>
        </authorList>
    </citation>
    <scope>NUCLEOTIDE SEQUENCE</scope>
</reference>
<keyword evidence="3" id="KW-1185">Reference proteome</keyword>
<dbReference type="InterPro" id="IPR054208">
    <property type="entry name" value="DUF6914"/>
</dbReference>
<dbReference type="AlphaFoldDB" id="A0A8H3FMU8"/>
<sequence length="574" mass="64468">MSNSTTPTPSRMNSSSKKRKYDQVDQPPPPPPPTGSVLYITLYALPPPERHGGVLDYRWAFLLAPDDKPETRGRQYLIRETSPRLDPREGAAGSSTGFGIVDPEQQRRRFDSLLATRPFESKEVAQTSSEWKIEIQDISIQSSGEARVKVQLPRVQDVDIFEALIKDAFLESDGNRGPDWNPVMWMRDAWSSLVENGDVLGVAVYNLEPAGWEMVQKAAMDYIELEENKGRAEGKSVTIQQLTPKHFPVEVVEGDYHVVWTYCRGKRRTLDWSSQIDLSNWELKFQRIPPEEGGDGRHFNVFLNFGSLELEYTLNYQDKVVNRLDLATNKAPGEGSVENEAMVTFSEVRDESGYPYLRFSFSTNEHNPDDDMVNIEFVAKRTDETGVHQLGLTKNEKLRLGYAVWDDGTFEPENSDEDVTGSSADSLNKQLQRHIEASVKIHAKLVTMRNNVDKQVANATNGMQQALNQAWRSASHVDTNLQTSFESSGAGMSPPPSRRKRGDVATAEELEIPPLSQRRKKGSGPERTPISMEDEELANGTARPAVHKRKRGEKAPGKNKGGRPPKRKSMRTSV</sequence>
<evidence type="ECO:0000313" key="2">
    <source>
        <dbReference type="EMBL" id="CAF9927424.1"/>
    </source>
</evidence>
<gene>
    <name evidence="2" type="ORF">IMSHALPRED_007212</name>
</gene>
<dbReference type="OrthoDB" id="5311154at2759"/>
<name>A0A8H3FMU8_9LECA</name>
<proteinExistence type="predicted"/>
<comment type="caution">
    <text evidence="2">The sequence shown here is derived from an EMBL/GenBank/DDBJ whole genome shotgun (WGS) entry which is preliminary data.</text>
</comment>
<accession>A0A8H3FMU8</accession>
<evidence type="ECO:0000313" key="3">
    <source>
        <dbReference type="Proteomes" id="UP000664534"/>
    </source>
</evidence>
<feature type="region of interest" description="Disordered" evidence="1">
    <location>
        <begin position="1"/>
        <end position="35"/>
    </location>
</feature>
<feature type="compositionally biased region" description="Basic residues" evidence="1">
    <location>
        <begin position="560"/>
        <end position="574"/>
    </location>
</feature>
<protein>
    <submittedName>
        <fullName evidence="2">Uncharacterized protein</fullName>
    </submittedName>
</protein>
<dbReference type="Proteomes" id="UP000664534">
    <property type="component" value="Unassembled WGS sequence"/>
</dbReference>
<dbReference type="Pfam" id="PF21858">
    <property type="entry name" value="DUF6914"/>
    <property type="match status" value="1"/>
</dbReference>
<organism evidence="2 3">
    <name type="scientific">Imshaugia aleurites</name>
    <dbReference type="NCBI Taxonomy" id="172621"/>
    <lineage>
        <taxon>Eukaryota</taxon>
        <taxon>Fungi</taxon>
        <taxon>Dikarya</taxon>
        <taxon>Ascomycota</taxon>
        <taxon>Pezizomycotina</taxon>
        <taxon>Lecanoromycetes</taxon>
        <taxon>OSLEUM clade</taxon>
        <taxon>Lecanoromycetidae</taxon>
        <taxon>Lecanorales</taxon>
        <taxon>Lecanorineae</taxon>
        <taxon>Parmeliaceae</taxon>
        <taxon>Imshaugia</taxon>
    </lineage>
</organism>
<evidence type="ECO:0000256" key="1">
    <source>
        <dbReference type="SAM" id="MobiDB-lite"/>
    </source>
</evidence>
<dbReference type="EMBL" id="CAJPDT010000046">
    <property type="protein sequence ID" value="CAF9927424.1"/>
    <property type="molecule type" value="Genomic_DNA"/>
</dbReference>